<proteinExistence type="predicted"/>
<dbReference type="AlphaFoldDB" id="I7IZ97"/>
<dbReference type="STRING" id="1423790.BN53_02345"/>
<name>I7IZ97_9LACO</name>
<keyword evidence="2" id="KW-1185">Reference proteome</keyword>
<dbReference type="EMBL" id="CAKD01000013">
    <property type="protein sequence ID" value="CCI84942.1"/>
    <property type="molecule type" value="Genomic_DNA"/>
</dbReference>
<accession>I7IZ97</accession>
<evidence type="ECO:0000313" key="1">
    <source>
        <dbReference type="EMBL" id="CCI84942.1"/>
    </source>
</evidence>
<organism evidence="1 2">
    <name type="scientific">Lactobacillus pasteurii DSM 23907 = CRBIP 24.76</name>
    <dbReference type="NCBI Taxonomy" id="1423790"/>
    <lineage>
        <taxon>Bacteria</taxon>
        <taxon>Bacillati</taxon>
        <taxon>Bacillota</taxon>
        <taxon>Bacilli</taxon>
        <taxon>Lactobacillales</taxon>
        <taxon>Lactobacillaceae</taxon>
        <taxon>Lactobacillus</taxon>
    </lineage>
</organism>
<gene>
    <name evidence="1" type="ORF">BN53_02345</name>
</gene>
<protein>
    <submittedName>
        <fullName evidence="1">Uncharacterized protein</fullName>
    </submittedName>
</protein>
<comment type="caution">
    <text evidence="1">The sequence shown here is derived from an EMBL/GenBank/DDBJ whole genome shotgun (WGS) entry which is preliminary data.</text>
</comment>
<evidence type="ECO:0000313" key="2">
    <source>
        <dbReference type="Proteomes" id="UP000009311"/>
    </source>
</evidence>
<reference evidence="1 2" key="1">
    <citation type="submission" date="2012-06" db="EMBL/GenBank/DDBJ databases">
        <title>Draft Genome Sequence of Lactobacillus pasteurii CRBIP 24.76T.</title>
        <authorList>
            <person name="Cousin S."/>
            <person name="Bouchier C."/>
            <person name="Loux V."/>
            <person name="Ma L."/>
            <person name="Creno S."/>
            <person name="Bizet C."/>
            <person name="Clermont D."/>
        </authorList>
    </citation>
    <scope>NUCLEOTIDE SEQUENCE [LARGE SCALE GENOMIC DNA]</scope>
    <source>
        <strain evidence="2">CRBIP 24.76T</strain>
    </source>
</reference>
<dbReference type="Proteomes" id="UP000009311">
    <property type="component" value="Unassembled WGS sequence"/>
</dbReference>
<sequence>MLSLPSFDRKNLQYYLQPGGGHDAPTMSKIVQHYAKQLFR</sequence>